<evidence type="ECO:0000256" key="12">
    <source>
        <dbReference type="ARBA" id="ARBA00034430"/>
    </source>
</evidence>
<dbReference type="EMBL" id="JBHLWK010000015">
    <property type="protein sequence ID" value="MFC0205216.1"/>
    <property type="molecule type" value="Genomic_DNA"/>
</dbReference>
<dbReference type="Pfam" id="PF06736">
    <property type="entry name" value="TMEM175"/>
    <property type="match status" value="1"/>
</dbReference>
<protein>
    <submittedName>
        <fullName evidence="14">TMEM175 family protein</fullName>
    </submittedName>
</protein>
<feature type="transmembrane region" description="Helical" evidence="13">
    <location>
        <begin position="30"/>
        <end position="47"/>
    </location>
</feature>
<reference evidence="14 15" key="1">
    <citation type="submission" date="2024-09" db="EMBL/GenBank/DDBJ databases">
        <authorList>
            <person name="Sun Q."/>
            <person name="Mori K."/>
        </authorList>
    </citation>
    <scope>NUCLEOTIDE SEQUENCE [LARGE SCALE GENOMIC DNA]</scope>
    <source>
        <strain evidence="14 15">CCM 7706</strain>
    </source>
</reference>
<dbReference type="PANTHER" id="PTHR31462">
    <property type="entry name" value="ENDOSOMAL/LYSOSOMAL POTASSIUM CHANNEL TMEM175"/>
    <property type="match status" value="1"/>
</dbReference>
<feature type="transmembrane region" description="Helical" evidence="13">
    <location>
        <begin position="67"/>
        <end position="89"/>
    </location>
</feature>
<dbReference type="PANTHER" id="PTHR31462:SF5">
    <property type="entry name" value="ENDOSOMAL_LYSOSOMAL PROTON CHANNEL TMEM175"/>
    <property type="match status" value="1"/>
</dbReference>
<evidence type="ECO:0000256" key="13">
    <source>
        <dbReference type="SAM" id="Phobius"/>
    </source>
</evidence>
<sequence length="215" mass="23849">MDAQATVPEAVPGVAPGEAPAGAKFALERVVFFSDAVFAIAITLLVLEIEVPHLPHDAPPHRYWEALYELVPSFLAFLLSFLVIGRFWLSHHQIFGRVKRFDVRLIWPNMLYLLSIGFMPFTTAFMAAGRNTFVPALCYNLNLLVAGLLVWLLMYRVEKLDLAAPSPDQGQTGSPSVVAAALLSIALTFVIPALSQFGMVTIPLWRRLFRRRSAA</sequence>
<comment type="catalytic activity">
    <reaction evidence="12">
        <text>K(+)(in) = K(+)(out)</text>
        <dbReference type="Rhea" id="RHEA:29463"/>
        <dbReference type="ChEBI" id="CHEBI:29103"/>
    </reaction>
</comment>
<evidence type="ECO:0000313" key="15">
    <source>
        <dbReference type="Proteomes" id="UP001589798"/>
    </source>
</evidence>
<keyword evidence="5 13" id="KW-0812">Transmembrane</keyword>
<evidence type="ECO:0000256" key="3">
    <source>
        <dbReference type="ARBA" id="ARBA00022448"/>
    </source>
</evidence>
<gene>
    <name evidence="14" type="ORF">ACFFJC_13160</name>
</gene>
<feature type="transmembrane region" description="Helical" evidence="13">
    <location>
        <begin position="177"/>
        <end position="205"/>
    </location>
</feature>
<organism evidence="14 15">
    <name type="scientific">Novosphingobium soli</name>
    <dbReference type="NCBI Taxonomy" id="574956"/>
    <lineage>
        <taxon>Bacteria</taxon>
        <taxon>Pseudomonadati</taxon>
        <taxon>Pseudomonadota</taxon>
        <taxon>Alphaproteobacteria</taxon>
        <taxon>Sphingomonadales</taxon>
        <taxon>Sphingomonadaceae</taxon>
        <taxon>Novosphingobium</taxon>
    </lineage>
</organism>
<keyword evidence="4" id="KW-0633">Potassium transport</keyword>
<accession>A0ABV6CXV0</accession>
<evidence type="ECO:0000256" key="8">
    <source>
        <dbReference type="ARBA" id="ARBA00022989"/>
    </source>
</evidence>
<evidence type="ECO:0000256" key="6">
    <source>
        <dbReference type="ARBA" id="ARBA00022826"/>
    </source>
</evidence>
<evidence type="ECO:0000256" key="10">
    <source>
        <dbReference type="ARBA" id="ARBA00023136"/>
    </source>
</evidence>
<feature type="transmembrane region" description="Helical" evidence="13">
    <location>
        <begin position="136"/>
        <end position="157"/>
    </location>
</feature>
<keyword evidence="7" id="KW-0630">Potassium</keyword>
<keyword evidence="8 13" id="KW-1133">Transmembrane helix</keyword>
<name>A0ABV6CXV0_9SPHN</name>
<dbReference type="InterPro" id="IPR010617">
    <property type="entry name" value="TMEM175-like"/>
</dbReference>
<evidence type="ECO:0000256" key="4">
    <source>
        <dbReference type="ARBA" id="ARBA00022538"/>
    </source>
</evidence>
<evidence type="ECO:0000256" key="7">
    <source>
        <dbReference type="ARBA" id="ARBA00022958"/>
    </source>
</evidence>
<comment type="caution">
    <text evidence="14">The sequence shown here is derived from an EMBL/GenBank/DDBJ whole genome shotgun (WGS) entry which is preliminary data.</text>
</comment>
<comment type="similarity">
    <text evidence="2">Belongs to the TMEM175 family.</text>
</comment>
<keyword evidence="9" id="KW-0406">Ion transport</keyword>
<evidence type="ECO:0000256" key="5">
    <source>
        <dbReference type="ARBA" id="ARBA00022692"/>
    </source>
</evidence>
<feature type="transmembrane region" description="Helical" evidence="13">
    <location>
        <begin position="109"/>
        <end position="129"/>
    </location>
</feature>
<keyword evidence="11" id="KW-0407">Ion channel</keyword>
<proteinExistence type="inferred from homology"/>
<keyword evidence="6" id="KW-0631">Potassium channel</keyword>
<keyword evidence="3" id="KW-0813">Transport</keyword>
<evidence type="ECO:0000313" key="14">
    <source>
        <dbReference type="EMBL" id="MFC0205216.1"/>
    </source>
</evidence>
<dbReference type="Proteomes" id="UP001589798">
    <property type="component" value="Unassembled WGS sequence"/>
</dbReference>
<keyword evidence="10 13" id="KW-0472">Membrane</keyword>
<evidence type="ECO:0000256" key="11">
    <source>
        <dbReference type="ARBA" id="ARBA00023303"/>
    </source>
</evidence>
<evidence type="ECO:0000256" key="2">
    <source>
        <dbReference type="ARBA" id="ARBA00006920"/>
    </source>
</evidence>
<evidence type="ECO:0000256" key="1">
    <source>
        <dbReference type="ARBA" id="ARBA00004141"/>
    </source>
</evidence>
<comment type="subcellular location">
    <subcellularLocation>
        <location evidence="1">Membrane</location>
        <topology evidence="1">Multi-pass membrane protein</topology>
    </subcellularLocation>
</comment>
<keyword evidence="15" id="KW-1185">Reference proteome</keyword>
<evidence type="ECO:0000256" key="9">
    <source>
        <dbReference type="ARBA" id="ARBA00023065"/>
    </source>
</evidence>
<dbReference type="RefSeq" id="WP_379487947.1">
    <property type="nucleotide sequence ID" value="NZ_JBHLWK010000015.1"/>
</dbReference>